<dbReference type="Proteomes" id="UP000094527">
    <property type="component" value="Unassembled WGS sequence"/>
</dbReference>
<protein>
    <submittedName>
        <fullName evidence="2">Uncharacterized protein</fullName>
    </submittedName>
</protein>
<dbReference type="EMBL" id="LJIJ01000114">
    <property type="protein sequence ID" value="ODN02365.1"/>
    <property type="molecule type" value="Genomic_DNA"/>
</dbReference>
<organism evidence="2 3">
    <name type="scientific">Orchesella cincta</name>
    <name type="common">Springtail</name>
    <name type="synonym">Podura cincta</name>
    <dbReference type="NCBI Taxonomy" id="48709"/>
    <lineage>
        <taxon>Eukaryota</taxon>
        <taxon>Metazoa</taxon>
        <taxon>Ecdysozoa</taxon>
        <taxon>Arthropoda</taxon>
        <taxon>Hexapoda</taxon>
        <taxon>Collembola</taxon>
        <taxon>Entomobryomorpha</taxon>
        <taxon>Entomobryoidea</taxon>
        <taxon>Orchesellidae</taxon>
        <taxon>Orchesellinae</taxon>
        <taxon>Orchesella</taxon>
    </lineage>
</organism>
<sequence>MAHTPSRFPFPSPVPTTPMGVPMLKGNGIAGAGQEFAGQGADTNHFESVGFGTGTSLLGRQGVSMNFSGPVHVHVDNMYMYDGEQLRRTIQLTQARALENGLIAPVAQPAIASSFSSQGSTKRNPPEKRVSI</sequence>
<comment type="caution">
    <text evidence="2">The sequence shown here is derived from an EMBL/GenBank/DDBJ whole genome shotgun (WGS) entry which is preliminary data.</text>
</comment>
<evidence type="ECO:0000313" key="3">
    <source>
        <dbReference type="Proteomes" id="UP000094527"/>
    </source>
</evidence>
<evidence type="ECO:0000256" key="1">
    <source>
        <dbReference type="SAM" id="MobiDB-lite"/>
    </source>
</evidence>
<feature type="compositionally biased region" description="Polar residues" evidence="1">
    <location>
        <begin position="113"/>
        <end position="123"/>
    </location>
</feature>
<reference evidence="2 3" key="1">
    <citation type="journal article" date="2016" name="Genome Biol. Evol.">
        <title>Gene Family Evolution Reflects Adaptation to Soil Environmental Stressors in the Genome of the Collembolan Orchesella cincta.</title>
        <authorList>
            <person name="Faddeeva-Vakhrusheva A."/>
            <person name="Derks M.F."/>
            <person name="Anvar S.Y."/>
            <person name="Agamennone V."/>
            <person name="Suring W."/>
            <person name="Smit S."/>
            <person name="van Straalen N.M."/>
            <person name="Roelofs D."/>
        </authorList>
    </citation>
    <scope>NUCLEOTIDE SEQUENCE [LARGE SCALE GENOMIC DNA]</scope>
    <source>
        <tissue evidence="2">Mixed pool</tissue>
    </source>
</reference>
<gene>
    <name evidence="2" type="ORF">Ocin01_04317</name>
</gene>
<evidence type="ECO:0000313" key="2">
    <source>
        <dbReference type="EMBL" id="ODN02365.1"/>
    </source>
</evidence>
<dbReference type="AlphaFoldDB" id="A0A1D2NBB6"/>
<accession>A0A1D2NBB6</accession>
<name>A0A1D2NBB6_ORCCI</name>
<proteinExistence type="predicted"/>
<feature type="region of interest" description="Disordered" evidence="1">
    <location>
        <begin position="113"/>
        <end position="132"/>
    </location>
</feature>
<keyword evidence="3" id="KW-1185">Reference proteome</keyword>